<dbReference type="SUPFAM" id="SSF54637">
    <property type="entry name" value="Thioesterase/thiol ester dehydrase-isomerase"/>
    <property type="match status" value="1"/>
</dbReference>
<dbReference type="EMBL" id="JASEJX010000014">
    <property type="protein sequence ID" value="KAK4515842.1"/>
    <property type="molecule type" value="Genomic_DNA"/>
</dbReference>
<organism evidence="2 3">
    <name type="scientific">Mucor velutinosus</name>
    <dbReference type="NCBI Taxonomy" id="708070"/>
    <lineage>
        <taxon>Eukaryota</taxon>
        <taxon>Fungi</taxon>
        <taxon>Fungi incertae sedis</taxon>
        <taxon>Mucoromycota</taxon>
        <taxon>Mucoromycotina</taxon>
        <taxon>Mucoromycetes</taxon>
        <taxon>Mucorales</taxon>
        <taxon>Mucorineae</taxon>
        <taxon>Mucoraceae</taxon>
        <taxon>Mucor</taxon>
    </lineage>
</organism>
<feature type="domain" description="Thioesterase" evidence="1">
    <location>
        <begin position="119"/>
        <end position="184"/>
    </location>
</feature>
<dbReference type="InterPro" id="IPR006683">
    <property type="entry name" value="Thioestr_dom"/>
</dbReference>
<dbReference type="InterPro" id="IPR029069">
    <property type="entry name" value="HotDog_dom_sf"/>
</dbReference>
<gene>
    <name evidence="2" type="ORF">ATC70_010800</name>
</gene>
<dbReference type="InterPro" id="IPR052061">
    <property type="entry name" value="PTE-AB_protein"/>
</dbReference>
<dbReference type="Gene3D" id="3.10.129.10">
    <property type="entry name" value="Hotdog Thioesterase"/>
    <property type="match status" value="1"/>
</dbReference>
<dbReference type="Proteomes" id="UP001304243">
    <property type="component" value="Unassembled WGS sequence"/>
</dbReference>
<proteinExistence type="predicted"/>
<accession>A0AAN7I130</accession>
<dbReference type="PANTHER" id="PTHR47260:SF1">
    <property type="entry name" value="UPF0644 PROTEIN PB2B4.06"/>
    <property type="match status" value="1"/>
</dbReference>
<keyword evidence="3" id="KW-1185">Reference proteome</keyword>
<dbReference type="GeneID" id="89954486"/>
<sequence>MTLQPTVTEKPFDTNMSRHNPKAERVVITEEHKVLCPEEKELKRQEEALQLVKDLRSSPEWIEAISHGYLTDSAREHSLTAHSLRGQDKILRRPLKFFNQDKTKCIVILHLGDHLCGHHGFVHNGLLATLLDEHLAFVSLPSLPNYTGFTANLNVDYIQPVRPNQWISIHGELNRVEGRKAYADAWIETMLDGERMAEAQSLYISPRQA</sequence>
<dbReference type="RefSeq" id="XP_064682508.1">
    <property type="nucleotide sequence ID" value="XM_064830006.1"/>
</dbReference>
<name>A0AAN7I130_9FUNG</name>
<dbReference type="PANTHER" id="PTHR47260">
    <property type="entry name" value="UPF0644 PROTEIN PB2B4.06"/>
    <property type="match status" value="1"/>
</dbReference>
<dbReference type="Pfam" id="PF03061">
    <property type="entry name" value="4HBT"/>
    <property type="match status" value="1"/>
</dbReference>
<dbReference type="CDD" id="cd03443">
    <property type="entry name" value="PaaI_thioesterase"/>
    <property type="match status" value="1"/>
</dbReference>
<reference evidence="2 3" key="1">
    <citation type="submission" date="2022-11" db="EMBL/GenBank/DDBJ databases">
        <title>Mucor velutinosus strain NIH1002 WGS.</title>
        <authorList>
            <person name="Subramanian P."/>
            <person name="Mullikin J.C."/>
            <person name="Segre J.A."/>
            <person name="Zelazny A.M."/>
        </authorList>
    </citation>
    <scope>NUCLEOTIDE SEQUENCE [LARGE SCALE GENOMIC DNA]</scope>
    <source>
        <strain evidence="2 3">NIH1002</strain>
    </source>
</reference>
<dbReference type="AlphaFoldDB" id="A0AAN7I130"/>
<comment type="caution">
    <text evidence="2">The sequence shown here is derived from an EMBL/GenBank/DDBJ whole genome shotgun (WGS) entry which is preliminary data.</text>
</comment>
<protein>
    <recommendedName>
        <fullName evidence="1">Thioesterase domain-containing protein</fullName>
    </recommendedName>
</protein>
<evidence type="ECO:0000313" key="3">
    <source>
        <dbReference type="Proteomes" id="UP001304243"/>
    </source>
</evidence>
<evidence type="ECO:0000259" key="1">
    <source>
        <dbReference type="Pfam" id="PF03061"/>
    </source>
</evidence>
<evidence type="ECO:0000313" key="2">
    <source>
        <dbReference type="EMBL" id="KAK4515842.1"/>
    </source>
</evidence>